<keyword evidence="2" id="KW-1185">Reference proteome</keyword>
<dbReference type="AlphaFoldDB" id="A0A4S3J357"/>
<comment type="caution">
    <text evidence="1">The sequence shown here is derived from an EMBL/GenBank/DDBJ whole genome shotgun (WGS) entry which is preliminary data.</text>
</comment>
<dbReference type="Gene3D" id="3.60.15.10">
    <property type="entry name" value="Ribonuclease Z/Hydroxyacylglutathione hydrolase-like"/>
    <property type="match status" value="1"/>
</dbReference>
<name>A0A4S3J357_9EURO</name>
<dbReference type="PANTHER" id="PTHR36142:SF2">
    <property type="entry name" value="METALLO-HYDROLASE_OXIDOREDUCTASE SUPERFAMILY PROTEIN"/>
    <property type="match status" value="1"/>
</dbReference>
<accession>A0A4S3J357</accession>
<dbReference type="EMBL" id="SOSA01000685">
    <property type="protein sequence ID" value="THC89246.1"/>
    <property type="molecule type" value="Genomic_DNA"/>
</dbReference>
<evidence type="ECO:0000313" key="2">
    <source>
        <dbReference type="Proteomes" id="UP000308092"/>
    </source>
</evidence>
<organism evidence="1 2">
    <name type="scientific">Aspergillus tanneri</name>
    <dbReference type="NCBI Taxonomy" id="1220188"/>
    <lineage>
        <taxon>Eukaryota</taxon>
        <taxon>Fungi</taxon>
        <taxon>Dikarya</taxon>
        <taxon>Ascomycota</taxon>
        <taxon>Pezizomycotina</taxon>
        <taxon>Eurotiomycetes</taxon>
        <taxon>Eurotiomycetidae</taxon>
        <taxon>Eurotiales</taxon>
        <taxon>Aspergillaceae</taxon>
        <taxon>Aspergillus</taxon>
        <taxon>Aspergillus subgen. Circumdati</taxon>
    </lineage>
</organism>
<sequence length="299" mass="33610">MTLIQPDAGYPWLSGPAVEIGSWFSHLTHIEKEAFPSISAVHDLVSDITDTTIREGHKGVHRKRKGNEIRSLPQIDAVIISHNLSDHMHKETLLQVSCEVPVFAVLEAASTIRTWNYFSSVLDIPDYKLTYPSLIHTRTAPLPDWLSILRVSAQEYHPALHYGIMIAFSKEFGTVEDQGGECILYSPHGIQPCRIQPIIESNPGLRILALLHGLDEPTVLGIAILGVRNALRLQRLTGAKYWLRTHNPKAQFCGIIGWFLRDMQRNLEDGLEQEYLETGRVYAIPHFIEVENGGSIILI</sequence>
<dbReference type="STRING" id="1220188.A0A4S3J357"/>
<evidence type="ECO:0000313" key="1">
    <source>
        <dbReference type="EMBL" id="THC89246.1"/>
    </source>
</evidence>
<dbReference type="SUPFAM" id="SSF56281">
    <property type="entry name" value="Metallo-hydrolase/oxidoreductase"/>
    <property type="match status" value="1"/>
</dbReference>
<reference evidence="1 2" key="1">
    <citation type="submission" date="2019-03" db="EMBL/GenBank/DDBJ databases">
        <title>The genome sequence of a newly discovered highly antifungal drug resistant Aspergillus species, Aspergillus tanneri NIH 1004.</title>
        <authorList>
            <person name="Mounaud S."/>
            <person name="Singh I."/>
            <person name="Joardar V."/>
            <person name="Pakala S."/>
            <person name="Pakala S."/>
            <person name="Venepally P."/>
            <person name="Hoover J."/>
            <person name="Nierman W."/>
            <person name="Chung J."/>
            <person name="Losada L."/>
        </authorList>
    </citation>
    <scope>NUCLEOTIDE SEQUENCE [LARGE SCALE GENOMIC DNA]</scope>
    <source>
        <strain evidence="1 2">NIH1004</strain>
    </source>
</reference>
<gene>
    <name evidence="1" type="ORF">EYZ11_011303</name>
</gene>
<dbReference type="InterPro" id="IPR036866">
    <property type="entry name" value="RibonucZ/Hydroxyglut_hydro"/>
</dbReference>
<dbReference type="PANTHER" id="PTHR36142">
    <property type="entry name" value="METALLO-HYDROLASE/OXIDOREDUCTASE SUPERFAMILY PROTEIN"/>
    <property type="match status" value="1"/>
</dbReference>
<proteinExistence type="predicted"/>
<dbReference type="VEuPathDB" id="FungiDB:EYZ11_011303"/>
<evidence type="ECO:0008006" key="3">
    <source>
        <dbReference type="Google" id="ProtNLM"/>
    </source>
</evidence>
<protein>
    <recommendedName>
        <fullName evidence="3">Metallo-beta-lactamase domain-containing protein</fullName>
    </recommendedName>
</protein>
<dbReference type="Proteomes" id="UP000308092">
    <property type="component" value="Unassembled WGS sequence"/>
</dbReference>